<evidence type="ECO:0000313" key="1">
    <source>
        <dbReference type="EMBL" id="BBB27659.1"/>
    </source>
</evidence>
<evidence type="ECO:0000313" key="2">
    <source>
        <dbReference type="Proteomes" id="UP000595663"/>
    </source>
</evidence>
<keyword evidence="2" id="KW-1185">Reference proteome</keyword>
<protein>
    <submittedName>
        <fullName evidence="1">Uncharacterized protein</fullName>
    </submittedName>
</protein>
<dbReference type="RefSeq" id="WP_019623163.1">
    <property type="nucleotide sequence ID" value="NZ_AP014545.1"/>
</dbReference>
<proteinExistence type="predicted"/>
<reference evidence="1 2" key="1">
    <citation type="journal article" date="2008" name="Int. J. Syst. Evol. Microbiol.">
        <title>Amphritea japonica sp. nov. and Amphritea balenae sp. nov., isolated from the sediment adjacent to sperm whale carcasses off Kagoshima, Japan.</title>
        <authorList>
            <person name="Miyazaki M."/>
            <person name="Nogi Y."/>
            <person name="Fujiwara Y."/>
            <person name="Kawato M."/>
            <person name="Nagahama T."/>
            <person name="Kubokawa K."/>
            <person name="Horikoshi K."/>
        </authorList>
    </citation>
    <scope>NUCLEOTIDE SEQUENCE [LARGE SCALE GENOMIC DNA]</scope>
    <source>
        <strain evidence="1 2">ATCC BAA-1530</strain>
    </source>
</reference>
<name>A0A7R6STQ6_9GAMM</name>
<dbReference type="KEGG" id="ajp:AMJAP_3074"/>
<gene>
    <name evidence="1" type="ORF">AMJAP_3074</name>
</gene>
<accession>A0A7R6STQ6</accession>
<dbReference type="Proteomes" id="UP000595663">
    <property type="component" value="Chromosome"/>
</dbReference>
<organism evidence="1 2">
    <name type="scientific">Amphritea japonica ATCC BAA-1530</name>
    <dbReference type="NCBI Taxonomy" id="1278309"/>
    <lineage>
        <taxon>Bacteria</taxon>
        <taxon>Pseudomonadati</taxon>
        <taxon>Pseudomonadota</taxon>
        <taxon>Gammaproteobacteria</taxon>
        <taxon>Oceanospirillales</taxon>
        <taxon>Oceanospirillaceae</taxon>
        <taxon>Amphritea</taxon>
    </lineage>
</organism>
<dbReference type="EMBL" id="AP014545">
    <property type="protein sequence ID" value="BBB27659.1"/>
    <property type="molecule type" value="Genomic_DNA"/>
</dbReference>
<dbReference type="AlphaFoldDB" id="A0A7R6STQ6"/>
<sequence length="159" mass="17721">MENMTFTETREATLGFDQGLKKQIDVESVSGGEKTNPAWTSEISNENFSLALKRSLDHYGLFSAVGRYQLDVQMLDVDQPLFGLDMTVTTRVRYSLTDMESNRVVIDEIVSAPYTATVGEAFLGAERLRKANEGSGKKSIQFLLERLAELKIESVSLSE</sequence>